<dbReference type="PANTHER" id="PTHR11851">
    <property type="entry name" value="METALLOPROTEASE"/>
    <property type="match status" value="1"/>
</dbReference>
<dbReference type="RefSeq" id="WP_181873115.1">
    <property type="nucleotide sequence ID" value="NZ_QPJW01000003.1"/>
</dbReference>
<evidence type="ECO:0000256" key="1">
    <source>
        <dbReference type="ARBA" id="ARBA00007261"/>
    </source>
</evidence>
<dbReference type="InterPro" id="IPR011249">
    <property type="entry name" value="Metalloenz_LuxS/M16"/>
</dbReference>
<dbReference type="PANTHER" id="PTHR11851:SF49">
    <property type="entry name" value="MITOCHONDRIAL-PROCESSING PEPTIDASE SUBUNIT ALPHA"/>
    <property type="match status" value="1"/>
</dbReference>
<dbReference type="Gene3D" id="3.30.830.10">
    <property type="entry name" value="Metalloenzyme, LuxS/M16 peptidase-like"/>
    <property type="match status" value="2"/>
</dbReference>
<gene>
    <name evidence="4" type="ORF">DFP94_103357</name>
</gene>
<dbReference type="InterPro" id="IPR011765">
    <property type="entry name" value="Pept_M16_N"/>
</dbReference>
<evidence type="ECO:0000259" key="3">
    <source>
        <dbReference type="Pfam" id="PF05193"/>
    </source>
</evidence>
<comment type="caution">
    <text evidence="4">The sequence shown here is derived from an EMBL/GenBank/DDBJ whole genome shotgun (WGS) entry which is preliminary data.</text>
</comment>
<evidence type="ECO:0000313" key="5">
    <source>
        <dbReference type="Proteomes" id="UP000253090"/>
    </source>
</evidence>
<feature type="domain" description="Peptidase M16 N-terminal" evidence="2">
    <location>
        <begin position="22"/>
        <end position="152"/>
    </location>
</feature>
<keyword evidence="5" id="KW-1185">Reference proteome</keyword>
<evidence type="ECO:0000259" key="2">
    <source>
        <dbReference type="Pfam" id="PF00675"/>
    </source>
</evidence>
<dbReference type="InterPro" id="IPR050361">
    <property type="entry name" value="MPP/UQCRC_Complex"/>
</dbReference>
<dbReference type="SUPFAM" id="SSF63411">
    <property type="entry name" value="LuxS/MPP-like metallohydrolase"/>
    <property type="match status" value="2"/>
</dbReference>
<name>A0A369BH81_9BACL</name>
<proteinExistence type="inferred from homology"/>
<dbReference type="EMBL" id="QPJW01000003">
    <property type="protein sequence ID" value="RCX20625.1"/>
    <property type="molecule type" value="Genomic_DNA"/>
</dbReference>
<evidence type="ECO:0000313" key="4">
    <source>
        <dbReference type="EMBL" id="RCX20625.1"/>
    </source>
</evidence>
<dbReference type="Pfam" id="PF05193">
    <property type="entry name" value="Peptidase_M16_C"/>
    <property type="match status" value="1"/>
</dbReference>
<feature type="domain" description="Peptidase M16 C-terminal" evidence="3">
    <location>
        <begin position="162"/>
        <end position="338"/>
    </location>
</feature>
<accession>A0A369BH81</accession>
<dbReference type="Pfam" id="PF00675">
    <property type="entry name" value="Peptidase_M16"/>
    <property type="match status" value="1"/>
</dbReference>
<dbReference type="AlphaFoldDB" id="A0A369BH81"/>
<dbReference type="Proteomes" id="UP000253090">
    <property type="component" value="Unassembled WGS sequence"/>
</dbReference>
<reference evidence="4 5" key="1">
    <citation type="submission" date="2018-07" db="EMBL/GenBank/DDBJ databases">
        <title>Genomic Encyclopedia of Type Strains, Phase III (KMG-III): the genomes of soil and plant-associated and newly described type strains.</title>
        <authorList>
            <person name="Whitman W."/>
        </authorList>
    </citation>
    <scope>NUCLEOTIDE SEQUENCE [LARGE SCALE GENOMIC DNA]</scope>
    <source>
        <strain evidence="4 5">CECT 8333</strain>
    </source>
</reference>
<dbReference type="GO" id="GO:0046872">
    <property type="term" value="F:metal ion binding"/>
    <property type="evidence" value="ECO:0007669"/>
    <property type="project" value="InterPro"/>
</dbReference>
<comment type="similarity">
    <text evidence="1">Belongs to the peptidase M16 family.</text>
</comment>
<protein>
    <submittedName>
        <fullName evidence="4">Putative Zn-dependent peptidase</fullName>
    </submittedName>
</protein>
<dbReference type="InterPro" id="IPR007863">
    <property type="entry name" value="Peptidase_M16_C"/>
</dbReference>
<sequence length="416" mass="45723">MEKSDLSLRRLTNGLTVIAMPQADVETVSVGLLTGAGARLEEPGELGSSRILEYWIWDGLSAELADLGIHKKSAPNIEWTRYWATALAPYFAQMLRTLLQAVSAPGLQERSFAAFRSLAAHQAAARENEPQACTADLLRQAMGGTQPIARSAYGRSDGYGTLDPQIVRNVYERLYQPANCVLAIVGNYDEAQLDELLYDCQEKWKDRFSVTGFPSALAPLWTPGIVAREREANQAYLTLGIPGVPYDDDDFFPLAVLVQIIGGGDGSRLYEEIRQRRGLVYQIRSSLTSFRDAGLMTIQLGSRKESALEALEQIILELRRLERDGVTESEVQSAKGQLIKQMVMRSESTVARMNTLLTSGWYPKYPRTLDAMRRSIEEVSAAAVSEAIFRHPLTGSLGIASIGPLAASDLKAGAIH</sequence>
<organism evidence="4 5">
    <name type="scientific">Fontibacillus phaseoli</name>
    <dbReference type="NCBI Taxonomy" id="1416533"/>
    <lineage>
        <taxon>Bacteria</taxon>
        <taxon>Bacillati</taxon>
        <taxon>Bacillota</taxon>
        <taxon>Bacilli</taxon>
        <taxon>Bacillales</taxon>
        <taxon>Paenibacillaceae</taxon>
        <taxon>Fontibacillus</taxon>
    </lineage>
</organism>